<dbReference type="OrthoDB" id="10329053at2759"/>
<keyword evidence="4" id="KW-1185">Reference proteome</keyword>
<protein>
    <submittedName>
        <fullName evidence="3">Uncharacterized protein</fullName>
    </submittedName>
</protein>
<evidence type="ECO:0000256" key="2">
    <source>
        <dbReference type="SAM" id="Phobius"/>
    </source>
</evidence>
<keyword evidence="2" id="KW-0812">Transmembrane</keyword>
<gene>
    <name evidence="3" type="ORF">EG68_03857</name>
</gene>
<evidence type="ECO:0000313" key="3">
    <source>
        <dbReference type="EMBL" id="KAF7259009.1"/>
    </source>
</evidence>
<evidence type="ECO:0000313" key="4">
    <source>
        <dbReference type="Proteomes" id="UP000822476"/>
    </source>
</evidence>
<feature type="region of interest" description="Disordered" evidence="1">
    <location>
        <begin position="61"/>
        <end position="85"/>
    </location>
</feature>
<sequence length="99" mass="11134">MCLISTYRLKEYIVVLPMSNVCTRNCIVLILTSVSLSAVWIPVTTDETTKYRWQNIPDEFAQSANDNQRSPGELDADADDNLEGSVTVLPRKRGRDAWG</sequence>
<name>A0A8S9YVE4_9TREM</name>
<evidence type="ECO:0000256" key="1">
    <source>
        <dbReference type="SAM" id="MobiDB-lite"/>
    </source>
</evidence>
<dbReference type="Proteomes" id="UP000822476">
    <property type="component" value="Unassembled WGS sequence"/>
</dbReference>
<accession>A0A8S9YVE4</accession>
<organism evidence="3 4">
    <name type="scientific">Paragonimus skrjabini miyazakii</name>
    <dbReference type="NCBI Taxonomy" id="59628"/>
    <lineage>
        <taxon>Eukaryota</taxon>
        <taxon>Metazoa</taxon>
        <taxon>Spiralia</taxon>
        <taxon>Lophotrochozoa</taxon>
        <taxon>Platyhelminthes</taxon>
        <taxon>Trematoda</taxon>
        <taxon>Digenea</taxon>
        <taxon>Plagiorchiida</taxon>
        <taxon>Troglotremata</taxon>
        <taxon>Troglotrematidae</taxon>
        <taxon>Paragonimus</taxon>
    </lineage>
</organism>
<reference evidence="3" key="1">
    <citation type="submission" date="2019-07" db="EMBL/GenBank/DDBJ databases">
        <title>Annotation for the trematode Paragonimus miyazaki's.</title>
        <authorList>
            <person name="Choi Y.-J."/>
        </authorList>
    </citation>
    <scope>NUCLEOTIDE SEQUENCE</scope>
    <source>
        <strain evidence="3">Japan</strain>
    </source>
</reference>
<dbReference type="AlphaFoldDB" id="A0A8S9YVE4"/>
<keyword evidence="2" id="KW-0472">Membrane</keyword>
<proteinExistence type="predicted"/>
<comment type="caution">
    <text evidence="3">The sequence shown here is derived from an EMBL/GenBank/DDBJ whole genome shotgun (WGS) entry which is preliminary data.</text>
</comment>
<dbReference type="EMBL" id="JTDE01001416">
    <property type="protein sequence ID" value="KAF7259009.1"/>
    <property type="molecule type" value="Genomic_DNA"/>
</dbReference>
<keyword evidence="2" id="KW-1133">Transmembrane helix</keyword>
<feature type="transmembrane region" description="Helical" evidence="2">
    <location>
        <begin position="21"/>
        <end position="43"/>
    </location>
</feature>